<dbReference type="EMBL" id="QFNY01000319">
    <property type="protein sequence ID" value="PZO98154.1"/>
    <property type="molecule type" value="Genomic_DNA"/>
</dbReference>
<evidence type="ECO:0000313" key="1">
    <source>
        <dbReference type="EMBL" id="PZO98154.1"/>
    </source>
</evidence>
<evidence type="ECO:0008006" key="3">
    <source>
        <dbReference type="Google" id="ProtNLM"/>
    </source>
</evidence>
<dbReference type="Proteomes" id="UP000249451">
    <property type="component" value="Unassembled WGS sequence"/>
</dbReference>
<sequence length="165" mass="17977">MNFGRVWTTAAALALLVLGMQLRDVLPNAADRAAESFDYANSAPIIGDVEDVQVTVAESFNGATSNARWVVVDYQFTQDQEALLGAEIEAAGGNLYAPENTPGNACELTYPGLRSPCTLVFEMPEDEVEAATLYFYVGNRMGPRVVVQLPEAQRQSRVTREAVWS</sequence>
<accession>A0A2W5AUK8</accession>
<dbReference type="AlphaFoldDB" id="A0A2W5AUK8"/>
<proteinExistence type="predicted"/>
<reference evidence="1 2" key="1">
    <citation type="submission" date="2017-11" db="EMBL/GenBank/DDBJ databases">
        <title>Infants hospitalized years apart are colonized by the same room-sourced microbial strains.</title>
        <authorList>
            <person name="Brooks B."/>
            <person name="Olm M.R."/>
            <person name="Firek B.A."/>
            <person name="Baker R."/>
            <person name="Thomas B.C."/>
            <person name="Morowitz M.J."/>
            <person name="Banfield J.F."/>
        </authorList>
    </citation>
    <scope>NUCLEOTIDE SEQUENCE [LARGE SCALE GENOMIC DNA]</scope>
    <source>
        <strain evidence="1">S2_012_000_R3_87</strain>
    </source>
</reference>
<organism evidence="1 2">
    <name type="scientific">Corynebacterium urealyticum</name>
    <dbReference type="NCBI Taxonomy" id="43771"/>
    <lineage>
        <taxon>Bacteria</taxon>
        <taxon>Bacillati</taxon>
        <taxon>Actinomycetota</taxon>
        <taxon>Actinomycetes</taxon>
        <taxon>Mycobacteriales</taxon>
        <taxon>Corynebacteriaceae</taxon>
        <taxon>Corynebacterium</taxon>
    </lineage>
</organism>
<comment type="caution">
    <text evidence="1">The sequence shown here is derived from an EMBL/GenBank/DDBJ whole genome shotgun (WGS) entry which is preliminary data.</text>
</comment>
<name>A0A2W5AUK8_9CORY</name>
<evidence type="ECO:0000313" key="2">
    <source>
        <dbReference type="Proteomes" id="UP000249451"/>
    </source>
</evidence>
<gene>
    <name evidence="1" type="ORF">DI609_11405</name>
</gene>
<protein>
    <recommendedName>
        <fullName evidence="3">DUF4352 domain-containing protein</fullName>
    </recommendedName>
</protein>